<comment type="catalytic activity">
    <reaction evidence="1">
        <text>ATP + protein L-histidine = ADP + protein N-phospho-L-histidine.</text>
        <dbReference type="EC" id="2.7.13.3"/>
    </reaction>
</comment>
<dbReference type="GO" id="GO:0000160">
    <property type="term" value="P:phosphorelay signal transduction system"/>
    <property type="evidence" value="ECO:0007669"/>
    <property type="project" value="UniProtKB-KW"/>
</dbReference>
<keyword evidence="7" id="KW-1185">Reference proteome</keyword>
<dbReference type="InterPro" id="IPR003594">
    <property type="entry name" value="HATPase_dom"/>
</dbReference>
<organism evidence="6 7">
    <name type="scientific">Rubrobacter xylanophilus</name>
    <dbReference type="NCBI Taxonomy" id="49319"/>
    <lineage>
        <taxon>Bacteria</taxon>
        <taxon>Bacillati</taxon>
        <taxon>Actinomycetota</taxon>
        <taxon>Rubrobacteria</taxon>
        <taxon>Rubrobacterales</taxon>
        <taxon>Rubrobacteraceae</taxon>
        <taxon>Rubrobacter</taxon>
    </lineage>
</organism>
<accession>A0A510HP12</accession>
<gene>
    <name evidence="6" type="ORF">RxyAA322_23770</name>
</gene>
<dbReference type="Gene3D" id="1.10.10.10">
    <property type="entry name" value="Winged helix-like DNA-binding domain superfamily/Winged helix DNA-binding domain"/>
    <property type="match status" value="1"/>
</dbReference>
<feature type="region of interest" description="Disordered" evidence="4">
    <location>
        <begin position="166"/>
        <end position="189"/>
    </location>
</feature>
<dbReference type="InterPro" id="IPR036390">
    <property type="entry name" value="WH_DNA-bd_sf"/>
</dbReference>
<dbReference type="EMBL" id="AP019791">
    <property type="protein sequence ID" value="BBL80523.1"/>
    <property type="molecule type" value="Genomic_DNA"/>
</dbReference>
<evidence type="ECO:0000259" key="5">
    <source>
        <dbReference type="SMART" id="SM00387"/>
    </source>
</evidence>
<sequence length="268" mass="28672">MGMIHPQRTSAGRDRAEISVRVAVYPEEGEPEITEISASNPRSATVKFTRFVMEKVRESRGGVPEEAVREVIENLIHAGYRGVVVSVLEGGNKVRVSDRGPGIADKRRALEFGFSGATPETLSEIRGIGAGLGIARAAAEKRGGTITVEDNLGGGTVVTIAATSRKDADENAATRSGGEGRVGKRYPDGVPRLDISERQQRVLVTVLECGEVGPSTVAEMLEISVSTAYRDLLSLEENGLVVSDESGKRLISPLGRDYVEALIDTWVK</sequence>
<dbReference type="InterPro" id="IPR004358">
    <property type="entry name" value="Sig_transdc_His_kin-like_C"/>
</dbReference>
<evidence type="ECO:0000256" key="3">
    <source>
        <dbReference type="ARBA" id="ARBA00023012"/>
    </source>
</evidence>
<evidence type="ECO:0000256" key="4">
    <source>
        <dbReference type="SAM" id="MobiDB-lite"/>
    </source>
</evidence>
<dbReference type="PRINTS" id="PR00344">
    <property type="entry name" value="BCTRLSENSOR"/>
</dbReference>
<dbReference type="SUPFAM" id="SSF46785">
    <property type="entry name" value="Winged helix' DNA-binding domain"/>
    <property type="match status" value="1"/>
</dbReference>
<dbReference type="Proteomes" id="UP000318065">
    <property type="component" value="Chromosome"/>
</dbReference>
<dbReference type="EC" id="2.7.13.3" evidence="2"/>
<dbReference type="AlphaFoldDB" id="A0A510HP12"/>
<evidence type="ECO:0000256" key="1">
    <source>
        <dbReference type="ARBA" id="ARBA00000085"/>
    </source>
</evidence>
<dbReference type="InterPro" id="IPR002831">
    <property type="entry name" value="Tscrpt_reg_TrmB_N"/>
</dbReference>
<dbReference type="Pfam" id="PF01978">
    <property type="entry name" value="TrmB"/>
    <property type="match status" value="1"/>
</dbReference>
<evidence type="ECO:0000313" key="6">
    <source>
        <dbReference type="EMBL" id="BBL80523.1"/>
    </source>
</evidence>
<dbReference type="InterPro" id="IPR036890">
    <property type="entry name" value="HATPase_C_sf"/>
</dbReference>
<dbReference type="Gene3D" id="3.30.565.10">
    <property type="entry name" value="Histidine kinase-like ATPase, C-terminal domain"/>
    <property type="match status" value="1"/>
</dbReference>
<evidence type="ECO:0000313" key="7">
    <source>
        <dbReference type="Proteomes" id="UP000318065"/>
    </source>
</evidence>
<keyword evidence="3" id="KW-0902">Two-component regulatory system</keyword>
<dbReference type="SUPFAM" id="SSF55874">
    <property type="entry name" value="ATPase domain of HSP90 chaperone/DNA topoisomerase II/histidine kinase"/>
    <property type="match status" value="1"/>
</dbReference>
<reference evidence="6" key="1">
    <citation type="journal article" date="2019" name="Microbiol. Resour. Announc.">
        <title>Complete Genome Sequence of Rubrobacter xylanophilus Strain AA3-22, Isolated from Arima Onsen in Japan.</title>
        <authorList>
            <person name="Tomariguchi N."/>
            <person name="Miyazaki K."/>
        </authorList>
    </citation>
    <scope>NUCLEOTIDE SEQUENCE [LARGE SCALE GENOMIC DNA]</scope>
    <source>
        <strain evidence="6">AA3-22</strain>
    </source>
</reference>
<protein>
    <recommendedName>
        <fullName evidence="2">histidine kinase</fullName>
        <ecNumber evidence="2">2.7.13.3</ecNumber>
    </recommendedName>
</protein>
<dbReference type="SMART" id="SM00387">
    <property type="entry name" value="HATPase_c"/>
    <property type="match status" value="1"/>
</dbReference>
<dbReference type="InterPro" id="IPR036388">
    <property type="entry name" value="WH-like_DNA-bd_sf"/>
</dbReference>
<dbReference type="Pfam" id="PF02518">
    <property type="entry name" value="HATPase_c"/>
    <property type="match status" value="1"/>
</dbReference>
<dbReference type="GO" id="GO:0004673">
    <property type="term" value="F:protein histidine kinase activity"/>
    <property type="evidence" value="ECO:0007669"/>
    <property type="project" value="UniProtKB-EC"/>
</dbReference>
<name>A0A510HP12_9ACTN</name>
<proteinExistence type="predicted"/>
<evidence type="ECO:0000256" key="2">
    <source>
        <dbReference type="ARBA" id="ARBA00012438"/>
    </source>
</evidence>
<feature type="domain" description="Histidine kinase/HSP90-like ATPase" evidence="5">
    <location>
        <begin position="59"/>
        <end position="166"/>
    </location>
</feature>